<sequence length="494" mass="53791">MLVPITWEHDSTADPNEDVLFEAVFHTGLPLLERLRLMARGYQACSPWGALAKALCVAACDGAKTSVLTGTGVRTQPLNLMVGFVAPSGIGKGQAMGLPLVFHDPMLTVVRDTPASGEALIHFFFEETQDEDGKRLVQRHDMPVWADWPEIDHFAAKTSGKGSTLESTLRSVFSGESFGDKSLSRQKDGFGMTVEAGTYRCVATVGVQPKRAAPLLRDGGGGTLQRLLWMAVDDPDAPDPSDIPAIRAELAQSMGLPHVPPTPPTIQVNGPKHVTVDAAVSLDIMTNRTSALRLSLNPDDTHRDNLRVRIAAIYAGWVAGPNAHAVIDLAAWDWADAVLEHSNRVRHGITKETEKEDRDQAAKRGMLAGISRTNAEEYLEASHETRIENNVKKITAILQGGGRTKREIRNSLDNPRRKYLDEALERAVESGEVVEDFAKQYFARDPKTGNLYDPTNKYRPAPQPAVAVPAQPQVYGPFDPSALPPAQRLLGVVS</sequence>
<reference evidence="1 2" key="1">
    <citation type="journal article" date="2010" name="Stand. Genomic Sci.">
        <title>Complete genome sequence of Segniliparus rotundus type strain (CDC 1076).</title>
        <authorList>
            <person name="Sikorski J."/>
            <person name="Lapidus A."/>
            <person name="Copeland A."/>
            <person name="Misra M."/>
            <person name="Glavina Del Rio T."/>
            <person name="Nolan M."/>
            <person name="Lucas S."/>
            <person name="Chen F."/>
            <person name="Tice H."/>
            <person name="Cheng J.F."/>
            <person name="Jando M."/>
            <person name="Schneider S."/>
            <person name="Bruce D."/>
            <person name="Goodwin L."/>
            <person name="Pitluck S."/>
            <person name="Liolios K."/>
            <person name="Mikhailova N."/>
            <person name="Pati A."/>
            <person name="Ivanova N."/>
            <person name="Mavromatis K."/>
            <person name="Chen A."/>
            <person name="Palaniappan K."/>
            <person name="Chertkov O."/>
            <person name="Land M."/>
            <person name="Hauser L."/>
            <person name="Chang Y.J."/>
            <person name="Jeffries C.D."/>
            <person name="Brettin T."/>
            <person name="Detter J.C."/>
            <person name="Han C."/>
            <person name="Rohde M."/>
            <person name="Goker M."/>
            <person name="Bristow J."/>
            <person name="Eisen J.A."/>
            <person name="Markowitz V."/>
            <person name="Hugenholtz P."/>
            <person name="Kyrpides N.C."/>
            <person name="Klenk H.P."/>
        </authorList>
    </citation>
    <scope>NUCLEOTIDE SEQUENCE [LARGE SCALE GENOMIC DNA]</scope>
    <source>
        <strain evidence="2">ATCC BAA-972 / CDC 1076 / CIP 108378 / DSM 44985 / JCM 13578</strain>
    </source>
</reference>
<evidence type="ECO:0008006" key="3">
    <source>
        <dbReference type="Google" id="ProtNLM"/>
    </source>
</evidence>
<proteinExistence type="predicted"/>
<dbReference type="KEGG" id="srt:Srot_0889"/>
<organism evidence="1 2">
    <name type="scientific">Segniliparus rotundus (strain ATCC BAA-972 / CDC 1076 / CIP 108378 / DSM 44985 / JCM 13578)</name>
    <dbReference type="NCBI Taxonomy" id="640132"/>
    <lineage>
        <taxon>Bacteria</taxon>
        <taxon>Bacillati</taxon>
        <taxon>Actinomycetota</taxon>
        <taxon>Actinomycetes</taxon>
        <taxon>Mycobacteriales</taxon>
        <taxon>Segniliparaceae</taxon>
        <taxon>Segniliparus</taxon>
    </lineage>
</organism>
<dbReference type="RefSeq" id="WP_013137822.1">
    <property type="nucleotide sequence ID" value="NC_014168.1"/>
</dbReference>
<dbReference type="EMBL" id="CP001958">
    <property type="protein sequence ID" value="ADG97366.1"/>
    <property type="molecule type" value="Genomic_DNA"/>
</dbReference>
<evidence type="ECO:0000313" key="1">
    <source>
        <dbReference type="EMBL" id="ADG97366.1"/>
    </source>
</evidence>
<evidence type="ECO:0000313" key="2">
    <source>
        <dbReference type="Proteomes" id="UP000002247"/>
    </source>
</evidence>
<dbReference type="AlphaFoldDB" id="D6ZE86"/>
<gene>
    <name evidence="1" type="ordered locus">Srot_0889</name>
</gene>
<dbReference type="STRING" id="640132.Srot_0889"/>
<dbReference type="Proteomes" id="UP000002247">
    <property type="component" value="Chromosome"/>
</dbReference>
<name>D6ZE86_SEGRD</name>
<dbReference type="OrthoDB" id="3218228at2"/>
<keyword evidence="2" id="KW-1185">Reference proteome</keyword>
<dbReference type="HOGENOM" id="CLU_029916_0_0_11"/>
<protein>
    <recommendedName>
        <fullName evidence="3">DUF3987 domain-containing protein</fullName>
    </recommendedName>
</protein>
<accession>D6ZE86</accession>